<keyword evidence="3" id="KW-0539">Nucleus</keyword>
<evidence type="ECO:0000256" key="1">
    <source>
        <dbReference type="ARBA" id="ARBA00004123"/>
    </source>
</evidence>
<accession>A0A9P0FDZ9</accession>
<comment type="similarity">
    <text evidence="2">Belongs to the ESS2 family.</text>
</comment>
<dbReference type="OrthoDB" id="19679at2759"/>
<dbReference type="GO" id="GO:0071013">
    <property type="term" value="C:catalytic step 2 spliceosome"/>
    <property type="evidence" value="ECO:0007669"/>
    <property type="project" value="TreeGrafter"/>
</dbReference>
<evidence type="ECO:0000313" key="6">
    <source>
        <dbReference type="Proteomes" id="UP001154078"/>
    </source>
</evidence>
<reference evidence="5" key="1">
    <citation type="submission" date="2021-12" db="EMBL/GenBank/DDBJ databases">
        <authorList>
            <person name="King R."/>
        </authorList>
    </citation>
    <scope>NUCLEOTIDE SEQUENCE</scope>
</reference>
<dbReference type="AlphaFoldDB" id="A0A9P0FDZ9"/>
<evidence type="ECO:0000256" key="2">
    <source>
        <dbReference type="ARBA" id="ARBA00009072"/>
    </source>
</evidence>
<dbReference type="InterPro" id="IPR019148">
    <property type="entry name" value="Nuclear_protein_DGCR14_ESS-2"/>
</dbReference>
<sequence length="473" mass="53939">MDQTVENSPGRYAMELMEKVNKEIVFKKPTSAVKRKKKQKILDDDTYVEEIGNIIERDFFPDLPKLKAQNEYFEAMEKNDTIKLRELYMKYSGSRPPTQRMNSPATFETPANIHNSQHIPSNENTVDCDKNSGKNDGKKPILTLDQYLNNHTSQDNDSFEEILIKSEIKHRQKYSYLYNEEEKSLEEQKKLLALPTIEQQCLLPEKKLDIDTWTYKNKNYIMYVPDGVELTKNDEIEINKKRQEVVHTNTRLCVNPFNEVQSKETIHELAKTQAKVLDGKIGVDGKEILKCDTPKIGGFSFVREPSPCPGVMGSPLMTWGEVMGTPFKLDGSDTPLPRTPGPSFKMSDPSRREQLAMSLAEKVGEKNRDQKKKAIEAARRQFATPSPGRNIDRLATMSPAARKLATSRLKLGVNSDLRNAYTPSPLYRRKPTESPKISRINTPKIVSSNKKEVSTDDLLKIGISKRRCASDFF</sequence>
<proteinExistence type="inferred from homology"/>
<evidence type="ECO:0000256" key="4">
    <source>
        <dbReference type="SAM" id="MobiDB-lite"/>
    </source>
</evidence>
<feature type="compositionally biased region" description="Polar residues" evidence="4">
    <location>
        <begin position="113"/>
        <end position="125"/>
    </location>
</feature>
<feature type="region of interest" description="Disordered" evidence="4">
    <location>
        <begin position="113"/>
        <end position="134"/>
    </location>
</feature>
<organism evidence="5 6">
    <name type="scientific">Brassicogethes aeneus</name>
    <name type="common">Rape pollen beetle</name>
    <name type="synonym">Meligethes aeneus</name>
    <dbReference type="NCBI Taxonomy" id="1431903"/>
    <lineage>
        <taxon>Eukaryota</taxon>
        <taxon>Metazoa</taxon>
        <taxon>Ecdysozoa</taxon>
        <taxon>Arthropoda</taxon>
        <taxon>Hexapoda</taxon>
        <taxon>Insecta</taxon>
        <taxon>Pterygota</taxon>
        <taxon>Neoptera</taxon>
        <taxon>Endopterygota</taxon>
        <taxon>Coleoptera</taxon>
        <taxon>Polyphaga</taxon>
        <taxon>Cucujiformia</taxon>
        <taxon>Nitidulidae</taxon>
        <taxon>Meligethinae</taxon>
        <taxon>Brassicogethes</taxon>
    </lineage>
</organism>
<dbReference type="Proteomes" id="UP001154078">
    <property type="component" value="Chromosome 11"/>
</dbReference>
<keyword evidence="6" id="KW-1185">Reference proteome</keyword>
<dbReference type="PANTHER" id="PTHR12940:SF0">
    <property type="entry name" value="SPLICING FACTOR ESS-2 HOMOLOG"/>
    <property type="match status" value="1"/>
</dbReference>
<protein>
    <submittedName>
        <fullName evidence="5">Uncharacterized protein</fullName>
    </submittedName>
</protein>
<evidence type="ECO:0000313" key="5">
    <source>
        <dbReference type="EMBL" id="CAH0549252.1"/>
    </source>
</evidence>
<dbReference type="PANTHER" id="PTHR12940">
    <property type="entry name" value="ES-2 PROTEIN - RELATED"/>
    <property type="match status" value="1"/>
</dbReference>
<feature type="region of interest" description="Disordered" evidence="4">
    <location>
        <begin position="331"/>
        <end position="350"/>
    </location>
</feature>
<gene>
    <name evidence="5" type="ORF">MELIAE_LOCUS2451</name>
</gene>
<comment type="subcellular location">
    <subcellularLocation>
        <location evidence="1">Nucleus</location>
    </subcellularLocation>
</comment>
<dbReference type="EMBL" id="OV121142">
    <property type="protein sequence ID" value="CAH0549252.1"/>
    <property type="molecule type" value="Genomic_DNA"/>
</dbReference>
<name>A0A9P0FDZ9_BRAAE</name>
<evidence type="ECO:0000256" key="3">
    <source>
        <dbReference type="ARBA" id="ARBA00023242"/>
    </source>
</evidence>
<dbReference type="Pfam" id="PF09751">
    <property type="entry name" value="Es2"/>
    <property type="match status" value="1"/>
</dbReference>